<feature type="binding site" evidence="2">
    <location>
        <position position="142"/>
    </location>
    <ligand>
        <name>Mn(2+)</name>
        <dbReference type="ChEBI" id="CHEBI:29035"/>
        <label>2</label>
    </ligand>
</feature>
<dbReference type="Gene3D" id="3.30.70.360">
    <property type="match status" value="1"/>
</dbReference>
<comment type="cofactor">
    <cofactor evidence="2">
        <name>Mn(2+)</name>
        <dbReference type="ChEBI" id="CHEBI:29035"/>
    </cofactor>
    <text evidence="2">The Mn(2+) ion enhances activity.</text>
</comment>
<dbReference type="GO" id="GO:0019877">
    <property type="term" value="P:diaminopimelate biosynthetic process"/>
    <property type="evidence" value="ECO:0007669"/>
    <property type="project" value="UniProtKB-ARBA"/>
</dbReference>
<sequence length="400" mass="43323">MITSKLDLWHHALELSSALIALRRELHEHPELSHEESETASRVTRELQRLDIPYRAGLGGHGIIAELKGAKPGPIIALRADMDALPIQEETEIDFPSKRPGIMHACGHDAHTAMLVGAAALLSACKEQLHGTVRLLFQPAEEVNAGAAAMIRDGALDGVSEIYGLHNLPTLPAGMAATRYGALMGSVDRIEISLEGKGGHGAIPDQSVDPIVCASAIIQSLQSIISREVSPFEPVVVTIGSIHAGEANNVIPHYCRMTGTVRTFHPDVQAKLPDRIERIVQRIAEGYRCEATLYYIRQTPVLMNHDEQVKAVEAVIDDMLGSHSRATAQPTLAGEDFSIYLKDVPGCFFWLGSGPIENAEQAYGLHHPKYWLNEDCLTYGASLLADIARSRLAQLAGGGQ</sequence>
<feature type="domain" description="Peptidase M20 dimerisation" evidence="3">
    <location>
        <begin position="191"/>
        <end position="284"/>
    </location>
</feature>
<evidence type="ECO:0000259" key="3">
    <source>
        <dbReference type="Pfam" id="PF07687"/>
    </source>
</evidence>
<feature type="binding site" evidence="2">
    <location>
        <position position="108"/>
    </location>
    <ligand>
        <name>Mn(2+)</name>
        <dbReference type="ChEBI" id="CHEBI:29035"/>
        <label>2</label>
    </ligand>
</feature>
<dbReference type="FunFam" id="3.30.70.360:FF:000001">
    <property type="entry name" value="N-acetyldiaminopimelate deacetylase"/>
    <property type="match status" value="1"/>
</dbReference>
<keyword evidence="5" id="KW-1185">Reference proteome</keyword>
<organism evidence="4 5">
    <name type="scientific">Paenibacillus pinisoli</name>
    <dbReference type="NCBI Taxonomy" id="1276110"/>
    <lineage>
        <taxon>Bacteria</taxon>
        <taxon>Bacillati</taxon>
        <taxon>Bacillota</taxon>
        <taxon>Bacilli</taxon>
        <taxon>Bacillales</taxon>
        <taxon>Paenibacillaceae</taxon>
        <taxon>Paenibacillus</taxon>
    </lineage>
</organism>
<dbReference type="SUPFAM" id="SSF55031">
    <property type="entry name" value="Bacterial exopeptidase dimerisation domain"/>
    <property type="match status" value="1"/>
</dbReference>
<evidence type="ECO:0000313" key="5">
    <source>
        <dbReference type="Proteomes" id="UP000267798"/>
    </source>
</evidence>
<keyword evidence="2" id="KW-0479">Metal-binding</keyword>
<dbReference type="InterPro" id="IPR036264">
    <property type="entry name" value="Bact_exopeptidase_dim_dom"/>
</dbReference>
<feature type="binding site" evidence="2">
    <location>
        <position position="106"/>
    </location>
    <ligand>
        <name>Mn(2+)</name>
        <dbReference type="ChEBI" id="CHEBI:29035"/>
        <label>2</label>
    </ligand>
</feature>
<gene>
    <name evidence="4" type="ORF">D3P09_21715</name>
</gene>
<feature type="binding site" evidence="2">
    <location>
        <position position="166"/>
    </location>
    <ligand>
        <name>Mn(2+)</name>
        <dbReference type="ChEBI" id="CHEBI:29035"/>
        <label>2</label>
    </ligand>
</feature>
<name>A0A3A6PB37_9BACL</name>
<dbReference type="SUPFAM" id="SSF53187">
    <property type="entry name" value="Zn-dependent exopeptidases"/>
    <property type="match status" value="1"/>
</dbReference>
<keyword evidence="2" id="KW-0464">Manganese</keyword>
<dbReference type="PANTHER" id="PTHR11014">
    <property type="entry name" value="PEPTIDASE M20 FAMILY MEMBER"/>
    <property type="match status" value="1"/>
</dbReference>
<dbReference type="InterPro" id="IPR017439">
    <property type="entry name" value="Amidohydrolase"/>
</dbReference>
<feature type="binding site" evidence="2">
    <location>
        <position position="366"/>
    </location>
    <ligand>
        <name>Mn(2+)</name>
        <dbReference type="ChEBI" id="CHEBI:29035"/>
        <label>2</label>
    </ligand>
</feature>
<dbReference type="InterPro" id="IPR011650">
    <property type="entry name" value="Peptidase_M20_dimer"/>
</dbReference>
<dbReference type="AlphaFoldDB" id="A0A3A6PB37"/>
<reference evidence="4 5" key="1">
    <citation type="submission" date="2018-09" db="EMBL/GenBank/DDBJ databases">
        <title>Paenibacillus aracenensis nov. sp. isolated from a cave in southern Spain.</title>
        <authorList>
            <person name="Jurado V."/>
            <person name="Gutierrez-Patricio S."/>
            <person name="Gonzalez-Pimentel J.L."/>
            <person name="Miller A.Z."/>
            <person name="Laiz L."/>
            <person name="Saiz-Jimenez C."/>
        </authorList>
    </citation>
    <scope>NUCLEOTIDE SEQUENCE [LARGE SCALE GENOMIC DNA]</scope>
    <source>
        <strain evidence="4 5">JCM 19203</strain>
    </source>
</reference>
<dbReference type="RefSeq" id="WP_120113522.1">
    <property type="nucleotide sequence ID" value="NZ_QXQB01000005.1"/>
</dbReference>
<dbReference type="CDD" id="cd03886">
    <property type="entry name" value="M20_Acy1"/>
    <property type="match status" value="1"/>
</dbReference>
<dbReference type="Proteomes" id="UP000267798">
    <property type="component" value="Unassembled WGS sequence"/>
</dbReference>
<accession>A0A3A6PB37</accession>
<dbReference type="PANTHER" id="PTHR11014:SF63">
    <property type="entry name" value="METALLOPEPTIDASE, PUTATIVE (AFU_ORTHOLOGUE AFUA_6G09600)-RELATED"/>
    <property type="match status" value="1"/>
</dbReference>
<protein>
    <submittedName>
        <fullName evidence="4">Amidohydrolase</fullName>
    </submittedName>
</protein>
<dbReference type="EMBL" id="QXQB01000005">
    <property type="protein sequence ID" value="RJX37597.1"/>
    <property type="molecule type" value="Genomic_DNA"/>
</dbReference>
<dbReference type="GO" id="GO:0046872">
    <property type="term" value="F:metal ion binding"/>
    <property type="evidence" value="ECO:0007669"/>
    <property type="project" value="UniProtKB-KW"/>
</dbReference>
<dbReference type="Pfam" id="PF07687">
    <property type="entry name" value="M20_dimer"/>
    <property type="match status" value="1"/>
</dbReference>
<dbReference type="OrthoDB" id="9776731at2"/>
<keyword evidence="1 4" id="KW-0378">Hydrolase</keyword>
<dbReference type="Pfam" id="PF01546">
    <property type="entry name" value="Peptidase_M20"/>
    <property type="match status" value="1"/>
</dbReference>
<proteinExistence type="predicted"/>
<dbReference type="GO" id="GO:0050118">
    <property type="term" value="F:N-acetyldiaminopimelate deacetylase activity"/>
    <property type="evidence" value="ECO:0007669"/>
    <property type="project" value="UniProtKB-ARBA"/>
</dbReference>
<dbReference type="Gene3D" id="3.40.630.10">
    <property type="entry name" value="Zn peptidases"/>
    <property type="match status" value="1"/>
</dbReference>
<dbReference type="NCBIfam" id="TIGR01891">
    <property type="entry name" value="amidohydrolases"/>
    <property type="match status" value="1"/>
</dbReference>
<evidence type="ECO:0000313" key="4">
    <source>
        <dbReference type="EMBL" id="RJX37597.1"/>
    </source>
</evidence>
<evidence type="ECO:0000256" key="2">
    <source>
        <dbReference type="PIRSR" id="PIRSR005962-1"/>
    </source>
</evidence>
<comment type="caution">
    <text evidence="4">The sequence shown here is derived from an EMBL/GenBank/DDBJ whole genome shotgun (WGS) entry which is preliminary data.</text>
</comment>
<dbReference type="InterPro" id="IPR002933">
    <property type="entry name" value="Peptidase_M20"/>
</dbReference>
<evidence type="ECO:0000256" key="1">
    <source>
        <dbReference type="ARBA" id="ARBA00022801"/>
    </source>
</evidence>
<dbReference type="PIRSF" id="PIRSF005962">
    <property type="entry name" value="Pept_M20D_amidohydro"/>
    <property type="match status" value="1"/>
</dbReference>